<keyword evidence="1" id="KW-0732">Signal</keyword>
<accession>A0A813Y2K9</accession>
<proteinExistence type="predicted"/>
<feature type="chain" id="PRO_5036409651" evidence="1">
    <location>
        <begin position="21"/>
        <end position="176"/>
    </location>
</feature>
<dbReference type="AlphaFoldDB" id="A0A813Y2K9"/>
<comment type="caution">
    <text evidence="2">The sequence shown here is derived from an EMBL/GenBank/DDBJ whole genome shotgun (WGS) entry which is preliminary data.</text>
</comment>
<dbReference type="Proteomes" id="UP000663860">
    <property type="component" value="Unassembled WGS sequence"/>
</dbReference>
<dbReference type="Proteomes" id="UP000663868">
    <property type="component" value="Unassembled WGS sequence"/>
</dbReference>
<name>A0A813Y2K9_9BILA</name>
<dbReference type="EMBL" id="CAJOBB010000503">
    <property type="protein sequence ID" value="CAF3693981.1"/>
    <property type="molecule type" value="Genomic_DNA"/>
</dbReference>
<sequence>MSVHPMLVVLLFCTLHIVSTSVIRGFNDDLCDPHTVTSEHYPSLLMRLTVQKTSPLKLKATYRLPNSTKEFSFEGMVLTGSFAVTAELAACRSLGCSKSAGATSMAWTADSTCEFTCPDGTSAMQKCRFMIKQFQCSNDAMNLLECLTSERFWEYSSYTPGATYKGIDLKCTDCED</sequence>
<protein>
    <submittedName>
        <fullName evidence="2">Uncharacterized protein</fullName>
    </submittedName>
</protein>
<evidence type="ECO:0000313" key="3">
    <source>
        <dbReference type="EMBL" id="CAF3693981.1"/>
    </source>
</evidence>
<reference evidence="2" key="1">
    <citation type="submission" date="2021-02" db="EMBL/GenBank/DDBJ databases">
        <authorList>
            <person name="Nowell W R."/>
        </authorList>
    </citation>
    <scope>NUCLEOTIDE SEQUENCE</scope>
</reference>
<evidence type="ECO:0000313" key="4">
    <source>
        <dbReference type="Proteomes" id="UP000663860"/>
    </source>
</evidence>
<evidence type="ECO:0000313" key="2">
    <source>
        <dbReference type="EMBL" id="CAF0874354.1"/>
    </source>
</evidence>
<dbReference type="EMBL" id="CAJNOE010000079">
    <property type="protein sequence ID" value="CAF0874354.1"/>
    <property type="molecule type" value="Genomic_DNA"/>
</dbReference>
<feature type="signal peptide" evidence="1">
    <location>
        <begin position="1"/>
        <end position="20"/>
    </location>
</feature>
<organism evidence="2 4">
    <name type="scientific">Adineta steineri</name>
    <dbReference type="NCBI Taxonomy" id="433720"/>
    <lineage>
        <taxon>Eukaryota</taxon>
        <taxon>Metazoa</taxon>
        <taxon>Spiralia</taxon>
        <taxon>Gnathifera</taxon>
        <taxon>Rotifera</taxon>
        <taxon>Eurotatoria</taxon>
        <taxon>Bdelloidea</taxon>
        <taxon>Adinetida</taxon>
        <taxon>Adinetidae</taxon>
        <taxon>Adineta</taxon>
    </lineage>
</organism>
<evidence type="ECO:0000256" key="1">
    <source>
        <dbReference type="SAM" id="SignalP"/>
    </source>
</evidence>
<gene>
    <name evidence="2" type="ORF">IZO911_LOCUS10835</name>
    <name evidence="3" type="ORF">KXQ929_LOCUS10556</name>
</gene>